<gene>
    <name evidence="1 3" type="ORF">BDZ99DRAFT_469621</name>
</gene>
<evidence type="ECO:0000313" key="3">
    <source>
        <dbReference type="RefSeq" id="XP_033568380.1"/>
    </source>
</evidence>
<reference evidence="1 3" key="1">
    <citation type="journal article" date="2020" name="Stud. Mycol.">
        <title>101 Dothideomycetes genomes: a test case for predicting lifestyles and emergence of pathogens.</title>
        <authorList>
            <person name="Haridas S."/>
            <person name="Albert R."/>
            <person name="Binder M."/>
            <person name="Bloem J."/>
            <person name="Labutti K."/>
            <person name="Salamov A."/>
            <person name="Andreopoulos B."/>
            <person name="Baker S."/>
            <person name="Barry K."/>
            <person name="Bills G."/>
            <person name="Bluhm B."/>
            <person name="Cannon C."/>
            <person name="Castanera R."/>
            <person name="Culley D."/>
            <person name="Daum C."/>
            <person name="Ezra D."/>
            <person name="Gonzalez J."/>
            <person name="Henrissat B."/>
            <person name="Kuo A."/>
            <person name="Liang C."/>
            <person name="Lipzen A."/>
            <person name="Lutzoni F."/>
            <person name="Magnuson J."/>
            <person name="Mondo S."/>
            <person name="Nolan M."/>
            <person name="Ohm R."/>
            <person name="Pangilinan J."/>
            <person name="Park H.-J."/>
            <person name="Ramirez L."/>
            <person name="Alfaro M."/>
            <person name="Sun H."/>
            <person name="Tritt A."/>
            <person name="Yoshinaga Y."/>
            <person name="Zwiers L.-H."/>
            <person name="Turgeon B."/>
            <person name="Goodwin S."/>
            <person name="Spatafora J."/>
            <person name="Crous P."/>
            <person name="Grigoriev I."/>
        </authorList>
    </citation>
    <scope>NUCLEOTIDE SEQUENCE</scope>
    <source>
        <strain evidence="1 3">CBS 304.34</strain>
    </source>
</reference>
<keyword evidence="2" id="KW-1185">Reference proteome</keyword>
<organism evidence="1">
    <name type="scientific">Mytilinidion resinicola</name>
    <dbReference type="NCBI Taxonomy" id="574789"/>
    <lineage>
        <taxon>Eukaryota</taxon>
        <taxon>Fungi</taxon>
        <taxon>Dikarya</taxon>
        <taxon>Ascomycota</taxon>
        <taxon>Pezizomycotina</taxon>
        <taxon>Dothideomycetes</taxon>
        <taxon>Pleosporomycetidae</taxon>
        <taxon>Mytilinidiales</taxon>
        <taxon>Mytilinidiaceae</taxon>
        <taxon>Mytilinidion</taxon>
    </lineage>
</organism>
<dbReference type="EMBL" id="MU003730">
    <property type="protein sequence ID" value="KAF2801416.1"/>
    <property type="molecule type" value="Genomic_DNA"/>
</dbReference>
<reference evidence="3" key="2">
    <citation type="submission" date="2020-04" db="EMBL/GenBank/DDBJ databases">
        <authorList>
            <consortium name="NCBI Genome Project"/>
        </authorList>
    </citation>
    <scope>NUCLEOTIDE SEQUENCE</scope>
    <source>
        <strain evidence="3">CBS 304.34</strain>
    </source>
</reference>
<protein>
    <submittedName>
        <fullName evidence="1 3">Uncharacterized protein</fullName>
    </submittedName>
</protein>
<evidence type="ECO:0000313" key="1">
    <source>
        <dbReference type="EMBL" id="KAF2801416.1"/>
    </source>
</evidence>
<dbReference type="Proteomes" id="UP000504636">
    <property type="component" value="Unplaced"/>
</dbReference>
<accession>A0A6A6XXY7</accession>
<name>A0A6A6XXY7_9PEZI</name>
<sequence length="73" mass="7409">MHFATASSSPTTLISVAHTEPIPSATSLFLIAAAASSTGGGLEKIHLEAALKMSKSMDRAAHMCVVTSAIKGP</sequence>
<evidence type="ECO:0000313" key="2">
    <source>
        <dbReference type="Proteomes" id="UP000504636"/>
    </source>
</evidence>
<dbReference type="AlphaFoldDB" id="A0A6A6XXY7"/>
<dbReference type="RefSeq" id="XP_033568380.1">
    <property type="nucleotide sequence ID" value="XM_033721541.1"/>
</dbReference>
<dbReference type="GeneID" id="54462434"/>
<reference evidence="3" key="3">
    <citation type="submission" date="2025-04" db="UniProtKB">
        <authorList>
            <consortium name="RefSeq"/>
        </authorList>
    </citation>
    <scope>IDENTIFICATION</scope>
    <source>
        <strain evidence="3">CBS 304.34</strain>
    </source>
</reference>
<proteinExistence type="predicted"/>